<dbReference type="Pfam" id="PF03713">
    <property type="entry name" value="DUF305"/>
    <property type="match status" value="1"/>
</dbReference>
<dbReference type="AlphaFoldDB" id="A0A857MP31"/>
<keyword evidence="4" id="KW-1185">Reference proteome</keyword>
<dbReference type="RefSeq" id="WP_260762742.1">
    <property type="nucleotide sequence ID" value="NZ_CP045921.1"/>
</dbReference>
<organism evidence="3 4">
    <name type="scientific">Candidatus Mycosynbacter amalyticus</name>
    <dbReference type="NCBI Taxonomy" id="2665156"/>
    <lineage>
        <taxon>Bacteria</taxon>
        <taxon>Candidatus Saccharimonadota</taxon>
        <taxon>Candidatus Saccharimonadota incertae sedis</taxon>
        <taxon>Candidatus Mycosynbacter</taxon>
    </lineage>
</organism>
<dbReference type="Proteomes" id="UP001059824">
    <property type="component" value="Chromosome"/>
</dbReference>
<dbReference type="PANTHER" id="PTHR36933:SF1">
    <property type="entry name" value="SLL0788 PROTEIN"/>
    <property type="match status" value="1"/>
</dbReference>
<evidence type="ECO:0000259" key="2">
    <source>
        <dbReference type="Pfam" id="PF03713"/>
    </source>
</evidence>
<dbReference type="Gene3D" id="1.20.1260.10">
    <property type="match status" value="1"/>
</dbReference>
<keyword evidence="1" id="KW-0812">Transmembrane</keyword>
<dbReference type="KEGG" id="mama:GII36_04080"/>
<dbReference type="PANTHER" id="PTHR36933">
    <property type="entry name" value="SLL0788 PROTEIN"/>
    <property type="match status" value="1"/>
</dbReference>
<keyword evidence="1" id="KW-0472">Membrane</keyword>
<sequence length="217" mass="24181">MKNKIFITVIVVLAIAAAAVWYFVVFSVKPVPEEAIQTSNTATEEKKQEPASDNKYANLKGDAFDEAYIADMLAHHEGALNMSEQAMAVTAQDEIRTLASNIVQSQSAEIMQMRTWQKSWGYKETMSGGHGSHGGAGMDMGGDMVEMQNKLQGLKGEAYDKEFLKQMILHHEQAVEMSQYAATNAKHQEIKDLASAVISAQTKEIEQMKQWQKDWGY</sequence>
<gene>
    <name evidence="3" type="ORF">GII36_04080</name>
</gene>
<dbReference type="InterPro" id="IPR012347">
    <property type="entry name" value="Ferritin-like"/>
</dbReference>
<evidence type="ECO:0000256" key="1">
    <source>
        <dbReference type="SAM" id="Phobius"/>
    </source>
</evidence>
<reference evidence="3" key="1">
    <citation type="journal article" date="2021" name="Nat. Microbiol.">
        <title>Cocultivation of an ultrasmall environmental parasitic bacterium with lytic ability against bacteria associated with wastewater foams.</title>
        <authorList>
            <person name="Batinovic S."/>
            <person name="Rose J.J.A."/>
            <person name="Ratcliffe J."/>
            <person name="Seviour R.J."/>
            <person name="Petrovski S."/>
        </authorList>
    </citation>
    <scope>NUCLEOTIDE SEQUENCE</scope>
    <source>
        <strain evidence="3">JR1</strain>
    </source>
</reference>
<proteinExistence type="predicted"/>
<name>A0A857MP31_9BACT</name>
<dbReference type="EMBL" id="CP045921">
    <property type="protein sequence ID" value="QHN43009.1"/>
    <property type="molecule type" value="Genomic_DNA"/>
</dbReference>
<feature type="domain" description="DUF305" evidence="2">
    <location>
        <begin position="65"/>
        <end position="211"/>
    </location>
</feature>
<evidence type="ECO:0000313" key="3">
    <source>
        <dbReference type="EMBL" id="QHN43009.1"/>
    </source>
</evidence>
<keyword evidence="1" id="KW-1133">Transmembrane helix</keyword>
<protein>
    <submittedName>
        <fullName evidence="3">DUF305 domain-containing protein</fullName>
    </submittedName>
</protein>
<accession>A0A857MP31</accession>
<evidence type="ECO:0000313" key="4">
    <source>
        <dbReference type="Proteomes" id="UP001059824"/>
    </source>
</evidence>
<feature type="transmembrane region" description="Helical" evidence="1">
    <location>
        <begin position="5"/>
        <end position="24"/>
    </location>
</feature>
<dbReference type="InterPro" id="IPR005183">
    <property type="entry name" value="DUF305_CopM-like"/>
</dbReference>